<dbReference type="Proteomes" id="UP000033679">
    <property type="component" value="Unassembled WGS sequence"/>
</dbReference>
<organism evidence="7 8">
    <name type="scientific">Enterobacter hormaechei subsp. xiangfangensis</name>
    <dbReference type="NCBI Taxonomy" id="1296536"/>
    <lineage>
        <taxon>Bacteria</taxon>
        <taxon>Pseudomonadati</taxon>
        <taxon>Pseudomonadota</taxon>
        <taxon>Gammaproteobacteria</taxon>
        <taxon>Enterobacterales</taxon>
        <taxon>Enterobacteriaceae</taxon>
        <taxon>Enterobacter</taxon>
        <taxon>Enterobacter cloacae complex</taxon>
    </lineage>
</organism>
<dbReference type="AlphaFoldDB" id="A0A837F641"/>
<dbReference type="KEGG" id="exf:BFV63_04370"/>
<feature type="domain" description="Uncharacterized protein TP-0789" evidence="6">
    <location>
        <begin position="84"/>
        <end position="259"/>
    </location>
</feature>
<dbReference type="GO" id="GO:0015031">
    <property type="term" value="P:protein transport"/>
    <property type="evidence" value="ECO:0007669"/>
    <property type="project" value="UniProtKB-KW"/>
</dbReference>
<evidence type="ECO:0000256" key="3">
    <source>
        <dbReference type="ARBA" id="ARBA00022729"/>
    </source>
</evidence>
<dbReference type="PIRSF" id="PIRSF028205">
    <property type="entry name" value="UCP028205"/>
    <property type="match status" value="1"/>
</dbReference>
<dbReference type="InterPro" id="IPR033399">
    <property type="entry name" value="TP_0789-like"/>
</dbReference>
<evidence type="ECO:0000259" key="6">
    <source>
        <dbReference type="Pfam" id="PF17131"/>
    </source>
</evidence>
<protein>
    <recommendedName>
        <fullName evidence="6">Uncharacterized protein TP-0789 domain-containing protein</fullName>
    </recommendedName>
</protein>
<dbReference type="CDD" id="cd16329">
    <property type="entry name" value="LolA_like"/>
    <property type="match status" value="1"/>
</dbReference>
<gene>
    <name evidence="7" type="ORF">SS59_21630</name>
</gene>
<evidence type="ECO:0000256" key="4">
    <source>
        <dbReference type="ARBA" id="ARBA00022927"/>
    </source>
</evidence>
<dbReference type="Pfam" id="PF17131">
    <property type="entry name" value="LolA_like"/>
    <property type="match status" value="1"/>
</dbReference>
<evidence type="ECO:0000256" key="2">
    <source>
        <dbReference type="ARBA" id="ARBA00022448"/>
    </source>
</evidence>
<proteinExistence type="predicted"/>
<dbReference type="EMBL" id="JZYN01000034">
    <property type="protein sequence ID" value="KJM63436.1"/>
    <property type="molecule type" value="Genomic_DNA"/>
</dbReference>
<reference evidence="7 8" key="1">
    <citation type="submission" date="2015-03" db="EMBL/GenBank/DDBJ databases">
        <authorList>
            <person name="McCorrison J."/>
            <person name="Sanka R."/>
            <person name="Adams M."/>
            <person name="Brinkac L."/>
            <person name="Nierman W."/>
            <person name="Sutton G."/>
            <person name="Nelson K."/>
            <person name="Kiedrowski L."/>
            <person name="Guerrero D."/>
            <person name="Bonomo R."/>
        </authorList>
    </citation>
    <scope>NUCLEOTIDE SEQUENCE [LARGE SCALE GENOMIC DNA]</scope>
    <source>
        <strain evidence="7 8">39373</strain>
    </source>
</reference>
<keyword evidence="4" id="KW-0653">Protein transport</keyword>
<evidence type="ECO:0000256" key="1">
    <source>
        <dbReference type="ARBA" id="ARBA00011245"/>
    </source>
</evidence>
<feature type="chain" id="PRO_5032520167" description="Uncharacterized protein TP-0789 domain-containing protein" evidence="5">
    <location>
        <begin position="25"/>
        <end position="262"/>
    </location>
</feature>
<feature type="signal peptide" evidence="5">
    <location>
        <begin position="1"/>
        <end position="24"/>
    </location>
</feature>
<comment type="subunit">
    <text evidence="1">Monomer.</text>
</comment>
<keyword evidence="2" id="KW-0813">Transport</keyword>
<keyword evidence="3 5" id="KW-0732">Signal</keyword>
<dbReference type="SUPFAM" id="SSF89392">
    <property type="entry name" value="Prokaryotic lipoproteins and lipoprotein localization factors"/>
    <property type="match status" value="1"/>
</dbReference>
<evidence type="ECO:0000256" key="5">
    <source>
        <dbReference type="SAM" id="SignalP"/>
    </source>
</evidence>
<name>A0A837F641_9ENTR</name>
<dbReference type="Gene3D" id="2.50.20.10">
    <property type="entry name" value="Lipoprotein localisation LolA/LolB/LppX"/>
    <property type="match status" value="1"/>
</dbReference>
<accession>A0A837F641</accession>
<evidence type="ECO:0000313" key="7">
    <source>
        <dbReference type="EMBL" id="KJM63436.1"/>
    </source>
</evidence>
<dbReference type="InterPro" id="IPR011220">
    <property type="entry name" value="UCP028205"/>
</dbReference>
<evidence type="ECO:0000313" key="8">
    <source>
        <dbReference type="Proteomes" id="UP000033679"/>
    </source>
</evidence>
<sequence>MKVRVIAHLLMGACLFSAAAYSAAADERALEIIRRADEVRSPNKPFRYTLTIHEFKAGATRPENKQVLDISMRFMKPEGEIKADARSLARFVYPPRDKGKVLLSDWYDLWFYTPELRRPVPVSRQQRLIGQISNGDVIVTNFEYAYDASLKGETACGEARCYVLELVRKSAEVTWPKVMYYVESMGDNRPYKAAYFSLDNKLIKEVLYQDFQMVLGKMRPMKITVKEVRHGNSYSVMEYSDVRLESLPESAFTRESIQRGVK</sequence>
<dbReference type="InterPro" id="IPR029046">
    <property type="entry name" value="LolA/LolB/LppX"/>
</dbReference>
<comment type="caution">
    <text evidence="7">The sequence shown here is derived from an EMBL/GenBank/DDBJ whole genome shotgun (WGS) entry which is preliminary data.</text>
</comment>